<sequence length="349" mass="38643">MASKRPDRHLENSDRVFVEATSPSVPSLSGGGTPMHGAPLPLDGQIFDHPPDDASAPPRLLGGAPSPLPPLELGGHAVVRSSLKPLHWNKVNRVVEGSLWEEFQTHEQPISAPEIDVAELEELFSNMSPKIACSKEALKRNASISMLEKVQLIDPLRANNTEIMLAEVKLPLHYIVDAVLAMDDTVIDVDQVENLLEFCPTKEETELLKSYTGDQDKLGKCEQYFVELMKVPRMESKLNAFLFKIQFNSKLAEFKKSLNIINSACDEVKKSVKFKEIMKRILYVGNTLNQGTARGAAVGFKLDSLLKLTDTRASNSNATLMHYICKLLATKSPDLLDFHEDFVHAAADV</sequence>
<evidence type="ECO:0000313" key="1">
    <source>
        <dbReference type="EMBL" id="KAI3820860.1"/>
    </source>
</evidence>
<keyword evidence="2" id="KW-1185">Reference proteome</keyword>
<accession>A0ACB9JKM6</accession>
<gene>
    <name evidence="1" type="ORF">L1987_08410</name>
</gene>
<comment type="caution">
    <text evidence="1">The sequence shown here is derived from an EMBL/GenBank/DDBJ whole genome shotgun (WGS) entry which is preliminary data.</text>
</comment>
<proteinExistence type="predicted"/>
<dbReference type="Proteomes" id="UP001056120">
    <property type="component" value="Linkage Group LG03"/>
</dbReference>
<reference evidence="2" key="1">
    <citation type="journal article" date="2022" name="Mol. Ecol. Resour.">
        <title>The genomes of chicory, endive, great burdock and yacon provide insights into Asteraceae palaeo-polyploidization history and plant inulin production.</title>
        <authorList>
            <person name="Fan W."/>
            <person name="Wang S."/>
            <person name="Wang H."/>
            <person name="Wang A."/>
            <person name="Jiang F."/>
            <person name="Liu H."/>
            <person name="Zhao H."/>
            <person name="Xu D."/>
            <person name="Zhang Y."/>
        </authorList>
    </citation>
    <scope>NUCLEOTIDE SEQUENCE [LARGE SCALE GENOMIC DNA]</scope>
    <source>
        <strain evidence="2">cv. Yunnan</strain>
    </source>
</reference>
<organism evidence="1 2">
    <name type="scientific">Smallanthus sonchifolius</name>
    <dbReference type="NCBI Taxonomy" id="185202"/>
    <lineage>
        <taxon>Eukaryota</taxon>
        <taxon>Viridiplantae</taxon>
        <taxon>Streptophyta</taxon>
        <taxon>Embryophyta</taxon>
        <taxon>Tracheophyta</taxon>
        <taxon>Spermatophyta</taxon>
        <taxon>Magnoliopsida</taxon>
        <taxon>eudicotyledons</taxon>
        <taxon>Gunneridae</taxon>
        <taxon>Pentapetalae</taxon>
        <taxon>asterids</taxon>
        <taxon>campanulids</taxon>
        <taxon>Asterales</taxon>
        <taxon>Asteraceae</taxon>
        <taxon>Asteroideae</taxon>
        <taxon>Heliantheae alliance</taxon>
        <taxon>Millerieae</taxon>
        <taxon>Smallanthus</taxon>
    </lineage>
</organism>
<reference evidence="1 2" key="2">
    <citation type="journal article" date="2022" name="Mol. Ecol. Resour.">
        <title>The genomes of chicory, endive, great burdock and yacon provide insights into Asteraceae paleo-polyploidization history and plant inulin production.</title>
        <authorList>
            <person name="Fan W."/>
            <person name="Wang S."/>
            <person name="Wang H."/>
            <person name="Wang A."/>
            <person name="Jiang F."/>
            <person name="Liu H."/>
            <person name="Zhao H."/>
            <person name="Xu D."/>
            <person name="Zhang Y."/>
        </authorList>
    </citation>
    <scope>NUCLEOTIDE SEQUENCE [LARGE SCALE GENOMIC DNA]</scope>
    <source>
        <strain evidence="2">cv. Yunnan</strain>
        <tissue evidence="1">Leaves</tissue>
    </source>
</reference>
<protein>
    <submittedName>
        <fullName evidence="1">Uncharacterized protein</fullName>
    </submittedName>
</protein>
<dbReference type="EMBL" id="CM042020">
    <property type="protein sequence ID" value="KAI3820860.1"/>
    <property type="molecule type" value="Genomic_DNA"/>
</dbReference>
<name>A0ACB9JKM6_9ASTR</name>
<evidence type="ECO:0000313" key="2">
    <source>
        <dbReference type="Proteomes" id="UP001056120"/>
    </source>
</evidence>